<accession>A0AAN9IEH5</accession>
<evidence type="ECO:0000313" key="2">
    <source>
        <dbReference type="EMBL" id="KAK7269741.1"/>
    </source>
</evidence>
<keyword evidence="1" id="KW-0472">Membrane</keyword>
<feature type="transmembrane region" description="Helical" evidence="1">
    <location>
        <begin position="81"/>
        <end position="99"/>
    </location>
</feature>
<proteinExistence type="predicted"/>
<dbReference type="PANTHER" id="PTHR15907">
    <property type="entry name" value="DUF614 FAMILY PROTEIN-RELATED"/>
    <property type="match status" value="1"/>
</dbReference>
<reference evidence="2 3" key="1">
    <citation type="submission" date="2024-01" db="EMBL/GenBank/DDBJ databases">
        <title>The genomes of 5 underutilized Papilionoideae crops provide insights into root nodulation and disease resistanc.</title>
        <authorList>
            <person name="Yuan L."/>
        </authorList>
    </citation>
    <scope>NUCLEOTIDE SEQUENCE [LARGE SCALE GENOMIC DNA]</scope>
    <source>
        <strain evidence="2">ZHUSHIDOU_FW_LH</strain>
        <tissue evidence="2">Leaf</tissue>
    </source>
</reference>
<dbReference type="AlphaFoldDB" id="A0AAN9IEH5"/>
<dbReference type="Proteomes" id="UP001372338">
    <property type="component" value="Unassembled WGS sequence"/>
</dbReference>
<comment type="caution">
    <text evidence="2">The sequence shown here is derived from an EMBL/GenBank/DDBJ whole genome shotgun (WGS) entry which is preliminary data.</text>
</comment>
<organism evidence="2 3">
    <name type="scientific">Crotalaria pallida</name>
    <name type="common">Smooth rattlebox</name>
    <name type="synonym">Crotalaria striata</name>
    <dbReference type="NCBI Taxonomy" id="3830"/>
    <lineage>
        <taxon>Eukaryota</taxon>
        <taxon>Viridiplantae</taxon>
        <taxon>Streptophyta</taxon>
        <taxon>Embryophyta</taxon>
        <taxon>Tracheophyta</taxon>
        <taxon>Spermatophyta</taxon>
        <taxon>Magnoliopsida</taxon>
        <taxon>eudicotyledons</taxon>
        <taxon>Gunneridae</taxon>
        <taxon>Pentapetalae</taxon>
        <taxon>rosids</taxon>
        <taxon>fabids</taxon>
        <taxon>Fabales</taxon>
        <taxon>Fabaceae</taxon>
        <taxon>Papilionoideae</taxon>
        <taxon>50 kb inversion clade</taxon>
        <taxon>genistoids sensu lato</taxon>
        <taxon>core genistoids</taxon>
        <taxon>Crotalarieae</taxon>
        <taxon>Crotalaria</taxon>
    </lineage>
</organism>
<keyword evidence="1" id="KW-1133">Transmembrane helix</keyword>
<protein>
    <submittedName>
        <fullName evidence="2">Uncharacterized protein</fullName>
    </submittedName>
</protein>
<gene>
    <name evidence="2" type="ORF">RIF29_22476</name>
</gene>
<dbReference type="Pfam" id="PF04749">
    <property type="entry name" value="PLAC8"/>
    <property type="match status" value="1"/>
</dbReference>
<name>A0AAN9IEH5_CROPI</name>
<sequence>MYSPKKHHNDSIYPEINRHYPPPEIAIGQPINVGPWSTGLCDFCDDYNSCCLTLWCPCVTFGRIAEIVDEGVVSCRLSGTLFTLLIAVFGFACCYTSWYRSKLRTRYLLEEECNDCMVHVLCEHLALCQEYRELQNRGYNMSLGWEGNVERQRRAAMVMQQPEMQGEMKR</sequence>
<evidence type="ECO:0000256" key="1">
    <source>
        <dbReference type="SAM" id="Phobius"/>
    </source>
</evidence>
<dbReference type="EMBL" id="JAYWIO010000004">
    <property type="protein sequence ID" value="KAK7269741.1"/>
    <property type="molecule type" value="Genomic_DNA"/>
</dbReference>
<dbReference type="NCBIfam" id="TIGR01571">
    <property type="entry name" value="A_thal_Cys_rich"/>
    <property type="match status" value="1"/>
</dbReference>
<dbReference type="InterPro" id="IPR006461">
    <property type="entry name" value="PLAC_motif_containing"/>
</dbReference>
<keyword evidence="1" id="KW-0812">Transmembrane</keyword>
<keyword evidence="3" id="KW-1185">Reference proteome</keyword>
<evidence type="ECO:0000313" key="3">
    <source>
        <dbReference type="Proteomes" id="UP001372338"/>
    </source>
</evidence>